<dbReference type="EMBL" id="CM043046">
    <property type="protein sequence ID" value="KAI4562033.1"/>
    <property type="molecule type" value="Genomic_DNA"/>
</dbReference>
<evidence type="ECO:0000313" key="2">
    <source>
        <dbReference type="Proteomes" id="UP001057279"/>
    </source>
</evidence>
<gene>
    <name evidence="1" type="ORF">MJG53_017087</name>
</gene>
<reference evidence="1" key="1">
    <citation type="submission" date="2022-03" db="EMBL/GenBank/DDBJ databases">
        <title>Genomic analyses of argali, domestic sheep and their hybrids provide insights into chromosomal evolution, heterosis and genetic basis of agronomic traits.</title>
        <authorList>
            <person name="Li M."/>
        </authorList>
    </citation>
    <scope>NUCLEOTIDE SEQUENCE</scope>
    <source>
        <strain evidence="1">F1 hybrid</strain>
    </source>
</reference>
<protein>
    <submittedName>
        <fullName evidence="1">Uncharacterized protein</fullName>
    </submittedName>
</protein>
<evidence type="ECO:0000313" key="1">
    <source>
        <dbReference type="EMBL" id="KAI4562033.1"/>
    </source>
</evidence>
<comment type="caution">
    <text evidence="1">The sequence shown here is derived from an EMBL/GenBank/DDBJ whole genome shotgun (WGS) entry which is preliminary data.</text>
</comment>
<organism evidence="1 2">
    <name type="scientific">Ovis ammon polii x Ovis aries</name>
    <dbReference type="NCBI Taxonomy" id="2918886"/>
    <lineage>
        <taxon>Eukaryota</taxon>
        <taxon>Metazoa</taxon>
        <taxon>Chordata</taxon>
        <taxon>Craniata</taxon>
        <taxon>Vertebrata</taxon>
        <taxon>Euteleostomi</taxon>
        <taxon>Mammalia</taxon>
        <taxon>Eutheria</taxon>
        <taxon>Laurasiatheria</taxon>
        <taxon>Artiodactyla</taxon>
        <taxon>Ruminantia</taxon>
        <taxon>Pecora</taxon>
        <taxon>Bovidae</taxon>
        <taxon>Caprinae</taxon>
        <taxon>Ovis</taxon>
    </lineage>
</organism>
<accession>A0ACB9UA91</accession>
<name>A0ACB9UA91_9CETA</name>
<sequence>MSAPALEGAGAEPPEATPRGCCLTPASPRPGACSVKESEEEVTFQGCTANITVTRCEGVCASSASFDTDTMQVATTCSCCRPVSSYEAELVLPCTDPAAWGQQLVLTVQVFSSCACCRQRCGD</sequence>
<keyword evidence="2" id="KW-1185">Reference proteome</keyword>
<dbReference type="Proteomes" id="UP001057279">
    <property type="component" value="Linkage Group LG21"/>
</dbReference>
<proteinExistence type="predicted"/>